<name>A0A329YJ87_RHITR</name>
<dbReference type="GO" id="GO:0005737">
    <property type="term" value="C:cytoplasm"/>
    <property type="evidence" value="ECO:0007669"/>
    <property type="project" value="TreeGrafter"/>
</dbReference>
<reference evidence="2 3" key="1">
    <citation type="submission" date="2018-06" db="EMBL/GenBank/DDBJ databases">
        <title>Whole Genome Sequence of an efficient microsymbiont, Rhizobium tropici.</title>
        <authorList>
            <person name="Srinivasan R."/>
            <person name="Singh H.V."/>
            <person name="Srivastava R."/>
            <person name="Kumari B."/>
            <person name="Radhakrishna A."/>
        </authorList>
    </citation>
    <scope>NUCLEOTIDE SEQUENCE [LARGE SCALE GENOMIC DNA]</scope>
    <source>
        <strain evidence="2 3">IGFRI Rhizo-19</strain>
    </source>
</reference>
<accession>A0A329YJ87</accession>
<feature type="domain" description="Calcineurin-like phosphoesterase" evidence="1">
    <location>
        <begin position="28"/>
        <end position="221"/>
    </location>
</feature>
<evidence type="ECO:0000313" key="2">
    <source>
        <dbReference type="EMBL" id="RAX43293.1"/>
    </source>
</evidence>
<comment type="caution">
    <text evidence="2">The sequence shown here is derived from an EMBL/GenBank/DDBJ whole genome shotgun (WGS) entry which is preliminary data.</text>
</comment>
<dbReference type="OrthoDB" id="9807890at2"/>
<proteinExistence type="predicted"/>
<dbReference type="Gene3D" id="3.60.21.10">
    <property type="match status" value="1"/>
</dbReference>
<dbReference type="RefSeq" id="WP_112340054.1">
    <property type="nucleotide sequence ID" value="NZ_QMKK01000016.1"/>
</dbReference>
<dbReference type="AlphaFoldDB" id="A0A329YJ87"/>
<organism evidence="2 3">
    <name type="scientific">Rhizobium tropici</name>
    <dbReference type="NCBI Taxonomy" id="398"/>
    <lineage>
        <taxon>Bacteria</taxon>
        <taxon>Pseudomonadati</taxon>
        <taxon>Pseudomonadota</taxon>
        <taxon>Alphaproteobacteria</taxon>
        <taxon>Hyphomicrobiales</taxon>
        <taxon>Rhizobiaceae</taxon>
        <taxon>Rhizobium/Agrobacterium group</taxon>
        <taxon>Rhizobium</taxon>
    </lineage>
</organism>
<gene>
    <name evidence="2" type="ORF">DQ393_01470</name>
</gene>
<dbReference type="GO" id="GO:0110154">
    <property type="term" value="P:RNA decapping"/>
    <property type="evidence" value="ECO:0007669"/>
    <property type="project" value="TreeGrafter"/>
</dbReference>
<dbReference type="SUPFAM" id="SSF56300">
    <property type="entry name" value="Metallo-dependent phosphatases"/>
    <property type="match status" value="1"/>
</dbReference>
<protein>
    <submittedName>
        <fullName evidence="2">Serine/threonine protein phosphatase</fullName>
    </submittedName>
</protein>
<dbReference type="CDD" id="cd00144">
    <property type="entry name" value="MPP_PPP_family"/>
    <property type="match status" value="1"/>
</dbReference>
<dbReference type="Proteomes" id="UP000251205">
    <property type="component" value="Unassembled WGS sequence"/>
</dbReference>
<dbReference type="PANTHER" id="PTHR42850">
    <property type="entry name" value="METALLOPHOSPHOESTERASE"/>
    <property type="match status" value="1"/>
</dbReference>
<dbReference type="Pfam" id="PF00149">
    <property type="entry name" value="Metallophos"/>
    <property type="match status" value="1"/>
</dbReference>
<dbReference type="InterPro" id="IPR029052">
    <property type="entry name" value="Metallo-depent_PP-like"/>
</dbReference>
<dbReference type="PANTHER" id="PTHR42850:SF4">
    <property type="entry name" value="ZINC-DEPENDENT ENDOPOLYPHOSPHATASE"/>
    <property type="match status" value="1"/>
</dbReference>
<dbReference type="InterPro" id="IPR004843">
    <property type="entry name" value="Calcineurin-like_PHP"/>
</dbReference>
<evidence type="ECO:0000259" key="1">
    <source>
        <dbReference type="Pfam" id="PF00149"/>
    </source>
</evidence>
<dbReference type="GO" id="GO:0016791">
    <property type="term" value="F:phosphatase activity"/>
    <property type="evidence" value="ECO:0007669"/>
    <property type="project" value="TreeGrafter"/>
</dbReference>
<evidence type="ECO:0000313" key="3">
    <source>
        <dbReference type="Proteomes" id="UP000251205"/>
    </source>
</evidence>
<dbReference type="EMBL" id="QMKK01000016">
    <property type="protein sequence ID" value="RAX43293.1"/>
    <property type="molecule type" value="Genomic_DNA"/>
</dbReference>
<dbReference type="GO" id="GO:0008803">
    <property type="term" value="F:bis(5'-nucleosyl)-tetraphosphatase (symmetrical) activity"/>
    <property type="evidence" value="ECO:0007669"/>
    <property type="project" value="TreeGrafter"/>
</dbReference>
<dbReference type="InterPro" id="IPR050126">
    <property type="entry name" value="Ap4A_hydrolase"/>
</dbReference>
<sequence>MAASRIREKMASGFAHRRSREWLEHLDMPTYVIGDVHGRYDLLSALERKIFADAAGLPGRKLIIMLGDFIDRGPASAQVVGRLMASPPNGFDRICLTGNHEMAMLAYIDGEISLDDWVALGGDATLASYGVDIQKLRERYPKQKQLDTFIRTWLPDDHVNFLRRLPILLDTPEVLFVHAGIDPDRPISEQQDDDLVFIRSRFHDSAQPLPKLIVHGHTPIRQAEVDGLRLNLDTGAFYTGRLSAARLWQGRVHITST</sequence>